<accession>A0A0S4JD79</accession>
<keyword evidence="5" id="KW-1185">Reference proteome</keyword>
<reference evidence="5" key="1">
    <citation type="submission" date="2015-09" db="EMBL/GenBank/DDBJ databases">
        <authorList>
            <consortium name="Pathogen Informatics"/>
        </authorList>
    </citation>
    <scope>NUCLEOTIDE SEQUENCE [LARGE SCALE GENOMIC DNA]</scope>
    <source>
        <strain evidence="5">Lake Konstanz</strain>
    </source>
</reference>
<gene>
    <name evidence="4" type="ORF">BSAL_13755</name>
</gene>
<dbReference type="Proteomes" id="UP000051952">
    <property type="component" value="Unassembled WGS sequence"/>
</dbReference>
<dbReference type="AlphaFoldDB" id="A0A0S4JD79"/>
<dbReference type="OMA" id="WTTPWTH"/>
<name>A0A0S4JD79_BODSA</name>
<evidence type="ECO:0000313" key="4">
    <source>
        <dbReference type="EMBL" id="CUG88112.1"/>
    </source>
</evidence>
<evidence type="ECO:0000259" key="3">
    <source>
        <dbReference type="Pfam" id="PF03328"/>
    </source>
</evidence>
<dbReference type="PANTHER" id="PTHR11105">
    <property type="entry name" value="CITRATE LYASE SUBUNIT BETA-RELATED"/>
    <property type="match status" value="1"/>
</dbReference>
<dbReference type="Gene3D" id="3.20.20.60">
    <property type="entry name" value="Phosphoenolpyruvate-binding domains"/>
    <property type="match status" value="1"/>
</dbReference>
<evidence type="ECO:0000256" key="1">
    <source>
        <dbReference type="ARBA" id="ARBA00022723"/>
    </source>
</evidence>
<feature type="domain" description="HpcH/HpaI aldolase/citrate lyase" evidence="3">
    <location>
        <begin position="81"/>
        <end position="133"/>
    </location>
</feature>
<dbReference type="EMBL" id="CYKH01001617">
    <property type="protein sequence ID" value="CUG88112.1"/>
    <property type="molecule type" value="Genomic_DNA"/>
</dbReference>
<dbReference type="InterPro" id="IPR005000">
    <property type="entry name" value="Aldolase/citrate-lyase_domain"/>
</dbReference>
<dbReference type="SUPFAM" id="SSF51621">
    <property type="entry name" value="Phosphoenolpyruvate/pyruvate domain"/>
    <property type="match status" value="1"/>
</dbReference>
<feature type="region of interest" description="Disordered" evidence="2">
    <location>
        <begin position="138"/>
        <end position="159"/>
    </location>
</feature>
<dbReference type="Pfam" id="PF03328">
    <property type="entry name" value="HpcH_HpaI"/>
    <property type="match status" value="2"/>
</dbReference>
<feature type="domain" description="HpcH/HpaI aldolase/citrate lyase" evidence="3">
    <location>
        <begin position="160"/>
        <end position="336"/>
    </location>
</feature>
<dbReference type="GO" id="GO:0106064">
    <property type="term" value="P:regulation of cobalamin metabolic process"/>
    <property type="evidence" value="ECO:0007669"/>
    <property type="project" value="TreeGrafter"/>
</dbReference>
<dbReference type="OrthoDB" id="1773at2759"/>
<sequence>MFRRSVRLPFFHQFTKKFHDARLAQEAKDDAAEEVYNNNRRGRNEGGSPLDYYLKRHSALNPSAVTSKFGLKVTDMKEVPRSVLFVPCHKEKALSKIQQIGNDVDLVILDLEDSVPPESKQTARLLLHQFVKQGGLALTSSQGGGGGSERESSNTTKKKQKCRAIVRINSLRTDATNGILDLEAVMGLGPSIEGVAVPKVELGDEVALADYLQPGGTGTEVTHQVWAFFETPRSILDADKICSTNFYQYGVMGLNDLSTEMGYPLRGEEKGAAILPTSMGRVQHYYAMSSVVTACRANGVIPLDGVFNDPTDKIGFRAELAECRSFGFDGKTLIHPAQVADCNSAFTPTPTEVRWAERVVQCVENAGRGVAVLDGKMIEELHARQAAKVLARRPVVHEDTQSTSKNSV</sequence>
<dbReference type="PANTHER" id="PTHR11105:SF0">
    <property type="entry name" value="CITRAMALYL-COA LYASE, MITOCHONDRIAL"/>
    <property type="match status" value="1"/>
</dbReference>
<dbReference type="InterPro" id="IPR015813">
    <property type="entry name" value="Pyrv/PenolPyrv_kinase-like_dom"/>
</dbReference>
<proteinExistence type="predicted"/>
<evidence type="ECO:0000313" key="5">
    <source>
        <dbReference type="Proteomes" id="UP000051952"/>
    </source>
</evidence>
<dbReference type="GO" id="GO:0047777">
    <property type="term" value="F:(S)-citramalyl-CoA lyase activity"/>
    <property type="evidence" value="ECO:0007669"/>
    <property type="project" value="TreeGrafter"/>
</dbReference>
<dbReference type="InterPro" id="IPR040442">
    <property type="entry name" value="Pyrv_kinase-like_dom_sf"/>
</dbReference>
<organism evidence="4 5">
    <name type="scientific">Bodo saltans</name>
    <name type="common">Flagellated protozoan</name>
    <dbReference type="NCBI Taxonomy" id="75058"/>
    <lineage>
        <taxon>Eukaryota</taxon>
        <taxon>Discoba</taxon>
        <taxon>Euglenozoa</taxon>
        <taxon>Kinetoplastea</taxon>
        <taxon>Metakinetoplastina</taxon>
        <taxon>Eubodonida</taxon>
        <taxon>Bodonidae</taxon>
        <taxon>Bodo</taxon>
    </lineage>
</organism>
<dbReference type="GO" id="GO:0046872">
    <property type="term" value="F:metal ion binding"/>
    <property type="evidence" value="ECO:0007669"/>
    <property type="project" value="UniProtKB-KW"/>
</dbReference>
<dbReference type="InterPro" id="IPR040186">
    <property type="entry name" value="Citramalyl-CoA_lyase"/>
</dbReference>
<protein>
    <recommendedName>
        <fullName evidence="3">HpcH/HpaI aldolase/citrate lyase domain-containing protein</fullName>
    </recommendedName>
</protein>
<dbReference type="VEuPathDB" id="TriTrypDB:BSAL_13755"/>
<keyword evidence="1" id="KW-0479">Metal-binding</keyword>
<evidence type="ECO:0000256" key="2">
    <source>
        <dbReference type="SAM" id="MobiDB-lite"/>
    </source>
</evidence>